<organism evidence="9 10">
    <name type="scientific">Coccidioides immitis RMSCC 3703</name>
    <dbReference type="NCBI Taxonomy" id="454286"/>
    <lineage>
        <taxon>Eukaryota</taxon>
        <taxon>Fungi</taxon>
        <taxon>Dikarya</taxon>
        <taxon>Ascomycota</taxon>
        <taxon>Pezizomycotina</taxon>
        <taxon>Eurotiomycetes</taxon>
        <taxon>Eurotiomycetidae</taxon>
        <taxon>Onygenales</taxon>
        <taxon>Onygenaceae</taxon>
        <taxon>Coccidioides</taxon>
    </lineage>
</organism>
<keyword evidence="3 9" id="KW-0808">Transferase</keyword>
<gene>
    <name evidence="9" type="ORF">CISG_07061</name>
</gene>
<comment type="catalytic activity">
    <reaction evidence="4">
        <text>RX + glutathione = an S-substituted glutathione + a halide anion + H(+)</text>
        <dbReference type="Rhea" id="RHEA:16437"/>
        <dbReference type="ChEBI" id="CHEBI:15378"/>
        <dbReference type="ChEBI" id="CHEBI:16042"/>
        <dbReference type="ChEBI" id="CHEBI:17792"/>
        <dbReference type="ChEBI" id="CHEBI:57925"/>
        <dbReference type="ChEBI" id="CHEBI:90779"/>
        <dbReference type="EC" id="2.5.1.18"/>
    </reaction>
</comment>
<dbReference type="InterPro" id="IPR010987">
    <property type="entry name" value="Glutathione-S-Trfase_C-like"/>
</dbReference>
<dbReference type="SUPFAM" id="SSF47616">
    <property type="entry name" value="GST C-terminal domain-like"/>
    <property type="match status" value="1"/>
</dbReference>
<evidence type="ECO:0000256" key="2">
    <source>
        <dbReference type="ARBA" id="ARBA00012452"/>
    </source>
</evidence>
<dbReference type="OrthoDB" id="422574at2759"/>
<feature type="domain" description="GST N-terminal" evidence="7">
    <location>
        <begin position="81"/>
        <end position="163"/>
    </location>
</feature>
<dbReference type="PANTHER" id="PTHR44051:SF3">
    <property type="entry name" value="TRANSCRIPTIONAL REGULATOR URE2"/>
    <property type="match status" value="1"/>
</dbReference>
<evidence type="ECO:0000256" key="3">
    <source>
        <dbReference type="ARBA" id="ARBA00022679"/>
    </source>
</evidence>
<proteinExistence type="inferred from homology"/>
<dbReference type="InterPro" id="IPR036282">
    <property type="entry name" value="Glutathione-S-Trfase_C_sf"/>
</dbReference>
<dbReference type="SFLD" id="SFLDS00019">
    <property type="entry name" value="Glutathione_Transferase_(cytos"/>
    <property type="match status" value="1"/>
</dbReference>
<dbReference type="SFLD" id="SFLDG00358">
    <property type="entry name" value="Main_(cytGST)"/>
    <property type="match status" value="1"/>
</dbReference>
<evidence type="ECO:0000259" key="7">
    <source>
        <dbReference type="PROSITE" id="PS50404"/>
    </source>
</evidence>
<dbReference type="GO" id="GO:0005634">
    <property type="term" value="C:nucleus"/>
    <property type="evidence" value="ECO:0007669"/>
    <property type="project" value="UniProtKB-ARBA"/>
</dbReference>
<feature type="domain" description="GST C-terminal" evidence="8">
    <location>
        <begin position="170"/>
        <end position="294"/>
    </location>
</feature>
<dbReference type="GO" id="GO:0004364">
    <property type="term" value="F:glutathione transferase activity"/>
    <property type="evidence" value="ECO:0007669"/>
    <property type="project" value="UniProtKB-EC"/>
</dbReference>
<dbReference type="STRING" id="454286.A0A0J8R0H3"/>
<evidence type="ECO:0000256" key="6">
    <source>
        <dbReference type="RuleBase" id="RU003494"/>
    </source>
</evidence>
<sequence length="294" mass="33618">MYRLLPRIRAAVSAAEHGEQGNDDEGGTIFRLRGEEVQLVTEPRARLIAKPHPGTLSVLNSRSACYSPTGTDDAHKKYVAQTIQNLWHSPGPNPFKVATVLSELSLPYEVVQVAREDIKGEAFTALNPNGRLPALVDPNKDDFTIWESGAIVNYLITEYDTEHKLSFPVGTKEYHLTQQWLHFQMSGQGPYYGQWFWFKNYHSEQLPSAVERYANEVRRVTVVLDKWLENKQFLVGDKYTFADLAFFPWQMLVPSLTGVDIEKEAPNVHRWMENMKNRPAVAKVIEEQKASKWN</sequence>
<dbReference type="InterPro" id="IPR004045">
    <property type="entry name" value="Glutathione_S-Trfase_N"/>
</dbReference>
<dbReference type="InterPro" id="IPR036249">
    <property type="entry name" value="Thioredoxin-like_sf"/>
</dbReference>
<dbReference type="PROSITE" id="PS50405">
    <property type="entry name" value="GST_CTER"/>
    <property type="match status" value="1"/>
</dbReference>
<dbReference type="SUPFAM" id="SSF52833">
    <property type="entry name" value="Thioredoxin-like"/>
    <property type="match status" value="1"/>
</dbReference>
<dbReference type="Pfam" id="PF02798">
    <property type="entry name" value="GST_N"/>
    <property type="match status" value="1"/>
</dbReference>
<evidence type="ECO:0000259" key="8">
    <source>
        <dbReference type="PROSITE" id="PS50405"/>
    </source>
</evidence>
<evidence type="ECO:0000256" key="5">
    <source>
        <dbReference type="ARBA" id="ARBA00060024"/>
    </source>
</evidence>
<name>A0A0J8R0H3_COCIT</name>
<dbReference type="PROSITE" id="PS50404">
    <property type="entry name" value="GST_NTER"/>
    <property type="match status" value="1"/>
</dbReference>
<dbReference type="Proteomes" id="UP000054559">
    <property type="component" value="Unassembled WGS sequence"/>
</dbReference>
<dbReference type="Gene3D" id="1.20.1050.130">
    <property type="match status" value="1"/>
</dbReference>
<comment type="function">
    <text evidence="5">Involved in the oxidative stress response and detoxification.</text>
</comment>
<dbReference type="InterPro" id="IPR004046">
    <property type="entry name" value="GST_C"/>
</dbReference>
<dbReference type="SFLD" id="SFLDG01151">
    <property type="entry name" value="Main.2:_Nu-like"/>
    <property type="match status" value="1"/>
</dbReference>
<comment type="similarity">
    <text evidence="1 6">Belongs to the GST superfamily.</text>
</comment>
<dbReference type="FunFam" id="1.20.1050.130:FF:000016">
    <property type="entry name" value="Glutathione S-transferase 1"/>
    <property type="match status" value="1"/>
</dbReference>
<reference evidence="10" key="1">
    <citation type="journal article" date="2010" name="Genome Res.">
        <title>Population genomic sequencing of Coccidioides fungi reveals recent hybridization and transposon control.</title>
        <authorList>
            <person name="Neafsey D.E."/>
            <person name="Barker B.M."/>
            <person name="Sharpton T.J."/>
            <person name="Stajich J.E."/>
            <person name="Park D.J."/>
            <person name="Whiston E."/>
            <person name="Hung C.-Y."/>
            <person name="McMahan C."/>
            <person name="White J."/>
            <person name="Sykes S."/>
            <person name="Heiman D."/>
            <person name="Young S."/>
            <person name="Zeng Q."/>
            <person name="Abouelleil A."/>
            <person name="Aftuck L."/>
            <person name="Bessette D."/>
            <person name="Brown A."/>
            <person name="FitzGerald M."/>
            <person name="Lui A."/>
            <person name="Macdonald J.P."/>
            <person name="Priest M."/>
            <person name="Orbach M.J."/>
            <person name="Galgiani J.N."/>
            <person name="Kirkland T.N."/>
            <person name="Cole G.T."/>
            <person name="Birren B.W."/>
            <person name="Henn M.R."/>
            <person name="Taylor J.W."/>
            <person name="Rounsley S.D."/>
        </authorList>
    </citation>
    <scope>NUCLEOTIDE SEQUENCE [LARGE SCALE GENOMIC DNA]</scope>
    <source>
        <strain evidence="10">RMSCC 3703</strain>
    </source>
</reference>
<dbReference type="GO" id="GO:0005737">
    <property type="term" value="C:cytoplasm"/>
    <property type="evidence" value="ECO:0007669"/>
    <property type="project" value="UniProtKB-ARBA"/>
</dbReference>
<dbReference type="CDD" id="cd03048">
    <property type="entry name" value="GST_N_Ure2p_like"/>
    <property type="match status" value="1"/>
</dbReference>
<dbReference type="AlphaFoldDB" id="A0A0J8R0H3"/>
<evidence type="ECO:0000256" key="4">
    <source>
        <dbReference type="ARBA" id="ARBA00047960"/>
    </source>
</evidence>
<dbReference type="PANTHER" id="PTHR44051">
    <property type="entry name" value="GLUTATHIONE S-TRANSFERASE-RELATED"/>
    <property type="match status" value="1"/>
</dbReference>
<dbReference type="Pfam" id="PF00043">
    <property type="entry name" value="GST_C"/>
    <property type="match status" value="1"/>
</dbReference>
<dbReference type="EC" id="2.5.1.18" evidence="2"/>
<evidence type="ECO:0000256" key="1">
    <source>
        <dbReference type="ARBA" id="ARBA00007409"/>
    </source>
</evidence>
<protein>
    <recommendedName>
        <fullName evidence="2">glutathione transferase</fullName>
        <ecNumber evidence="2">2.5.1.18</ecNumber>
    </recommendedName>
</protein>
<dbReference type="EMBL" id="DS268161">
    <property type="protein sequence ID" value="KMU78221.1"/>
    <property type="molecule type" value="Genomic_DNA"/>
</dbReference>
<accession>A0A0J8R0H3</accession>
<dbReference type="InterPro" id="IPR040079">
    <property type="entry name" value="Glutathione_S-Trfase"/>
</dbReference>
<evidence type="ECO:0000313" key="9">
    <source>
        <dbReference type="EMBL" id="KMU78221.1"/>
    </source>
</evidence>
<evidence type="ECO:0000313" key="10">
    <source>
        <dbReference type="Proteomes" id="UP000054559"/>
    </source>
</evidence>